<feature type="transmembrane region" description="Helical" evidence="6">
    <location>
        <begin position="140"/>
        <end position="169"/>
    </location>
</feature>
<dbReference type="Proteomes" id="UP000278398">
    <property type="component" value="Unassembled WGS sequence"/>
</dbReference>
<evidence type="ECO:0000256" key="4">
    <source>
        <dbReference type="ARBA" id="ARBA00022989"/>
    </source>
</evidence>
<comment type="subcellular location">
    <subcellularLocation>
        <location evidence="1">Cell membrane</location>
        <topology evidence="1">Multi-pass membrane protein</topology>
    </subcellularLocation>
</comment>
<dbReference type="PANTHER" id="PTHR30086">
    <property type="entry name" value="ARGININE EXPORTER PROTEIN ARGO"/>
    <property type="match status" value="1"/>
</dbReference>
<dbReference type="AlphaFoldDB" id="A0A429YVX2"/>
<feature type="transmembrane region" description="Helical" evidence="6">
    <location>
        <begin position="6"/>
        <end position="29"/>
    </location>
</feature>
<keyword evidence="8" id="KW-1185">Reference proteome</keyword>
<gene>
    <name evidence="7" type="ORF">EJC49_14540</name>
</gene>
<organism evidence="7 8">
    <name type="scientific">Aquibium carbonis</name>
    <dbReference type="NCBI Taxonomy" id="2495581"/>
    <lineage>
        <taxon>Bacteria</taxon>
        <taxon>Pseudomonadati</taxon>
        <taxon>Pseudomonadota</taxon>
        <taxon>Alphaproteobacteria</taxon>
        <taxon>Hyphomicrobiales</taxon>
        <taxon>Phyllobacteriaceae</taxon>
        <taxon>Aquibium</taxon>
    </lineage>
</organism>
<dbReference type="PANTHER" id="PTHR30086:SF20">
    <property type="entry name" value="ARGININE EXPORTER PROTEIN ARGO-RELATED"/>
    <property type="match status" value="1"/>
</dbReference>
<dbReference type="GO" id="GO:0033228">
    <property type="term" value="P:cysteine export across plasma membrane"/>
    <property type="evidence" value="ECO:0007669"/>
    <property type="project" value="TreeGrafter"/>
</dbReference>
<dbReference type="RefSeq" id="WP_126700662.1">
    <property type="nucleotide sequence ID" value="NZ_RWKW01000052.1"/>
</dbReference>
<feature type="transmembrane region" description="Helical" evidence="6">
    <location>
        <begin position="181"/>
        <end position="198"/>
    </location>
</feature>
<evidence type="ECO:0000256" key="5">
    <source>
        <dbReference type="ARBA" id="ARBA00023136"/>
    </source>
</evidence>
<evidence type="ECO:0000256" key="6">
    <source>
        <dbReference type="SAM" id="Phobius"/>
    </source>
</evidence>
<sequence length="199" mass="20400">MDHPEFLTALIAFVVIATITPGGATTLAVASGAQHGFRRSIPLIAGMAGGLCSLGAGSALGLGTAIHTFPQIQVIMQGLGSAYLLWLAWKIARSGAPNATASERRSIGLGGGLLLLWLNPKAWTVTLAAAAAFANLTASATSLAIIMGLAFGVAGSVSLSIWCMGGLLLSQLLRTERQWNAVNGLLAIALVLCIVPLWL</sequence>
<feature type="transmembrane region" description="Helical" evidence="6">
    <location>
        <begin position="113"/>
        <end position="134"/>
    </location>
</feature>
<evidence type="ECO:0000256" key="2">
    <source>
        <dbReference type="ARBA" id="ARBA00022475"/>
    </source>
</evidence>
<evidence type="ECO:0000256" key="3">
    <source>
        <dbReference type="ARBA" id="ARBA00022692"/>
    </source>
</evidence>
<evidence type="ECO:0000313" key="7">
    <source>
        <dbReference type="EMBL" id="RST85613.1"/>
    </source>
</evidence>
<dbReference type="InterPro" id="IPR001123">
    <property type="entry name" value="LeuE-type"/>
</dbReference>
<keyword evidence="5 6" id="KW-0472">Membrane</keyword>
<evidence type="ECO:0000313" key="8">
    <source>
        <dbReference type="Proteomes" id="UP000278398"/>
    </source>
</evidence>
<dbReference type="EMBL" id="RWKW01000052">
    <property type="protein sequence ID" value="RST85613.1"/>
    <property type="molecule type" value="Genomic_DNA"/>
</dbReference>
<keyword evidence="2" id="KW-1003">Cell membrane</keyword>
<dbReference type="OrthoDB" id="9812084at2"/>
<reference evidence="7 8" key="1">
    <citation type="submission" date="2018-12" db="EMBL/GenBank/DDBJ databases">
        <title>Mesorhizobium carbonis sp. nov., isolated from coal mine water.</title>
        <authorList>
            <person name="Xin W."/>
            <person name="Xu Z."/>
            <person name="Xiang F."/>
            <person name="Zhang J."/>
            <person name="Xi L."/>
            <person name="Liu J."/>
        </authorList>
    </citation>
    <scope>NUCLEOTIDE SEQUENCE [LARGE SCALE GENOMIC DNA]</scope>
    <source>
        <strain evidence="7 8">B2.3</strain>
    </source>
</reference>
<keyword evidence="4 6" id="KW-1133">Transmembrane helix</keyword>
<dbReference type="GO" id="GO:0015171">
    <property type="term" value="F:amino acid transmembrane transporter activity"/>
    <property type="evidence" value="ECO:0007669"/>
    <property type="project" value="TreeGrafter"/>
</dbReference>
<keyword evidence="3 6" id="KW-0812">Transmembrane</keyword>
<name>A0A429YVX2_9HYPH</name>
<feature type="transmembrane region" description="Helical" evidence="6">
    <location>
        <begin position="41"/>
        <end position="66"/>
    </location>
</feature>
<evidence type="ECO:0000256" key="1">
    <source>
        <dbReference type="ARBA" id="ARBA00004651"/>
    </source>
</evidence>
<dbReference type="Pfam" id="PF01810">
    <property type="entry name" value="LysE"/>
    <property type="match status" value="1"/>
</dbReference>
<accession>A0A429YVX2</accession>
<comment type="caution">
    <text evidence="7">The sequence shown here is derived from an EMBL/GenBank/DDBJ whole genome shotgun (WGS) entry which is preliminary data.</text>
</comment>
<proteinExistence type="predicted"/>
<protein>
    <submittedName>
        <fullName evidence="7">LysE family translocator</fullName>
    </submittedName>
</protein>
<dbReference type="GO" id="GO:0005886">
    <property type="term" value="C:plasma membrane"/>
    <property type="evidence" value="ECO:0007669"/>
    <property type="project" value="UniProtKB-SubCell"/>
</dbReference>